<protein>
    <submittedName>
        <fullName evidence="2">Uncharacterized protein</fullName>
    </submittedName>
</protein>
<accession>A0A6A0ATS2</accession>
<dbReference type="AlphaFoldDB" id="A0A6A0ATS2"/>
<sequence>MPAPRVRWQAPARPKPAAPRVRKAPPTAQVPQMRQLCRKAAGVTSDDLARLCTSTYGR</sequence>
<gene>
    <name evidence="2" type="ORF">SCWH03_19430</name>
</gene>
<evidence type="ECO:0000313" key="3">
    <source>
        <dbReference type="Proteomes" id="UP000484988"/>
    </source>
</evidence>
<evidence type="ECO:0000313" key="2">
    <source>
        <dbReference type="EMBL" id="GFH35721.1"/>
    </source>
</evidence>
<evidence type="ECO:0000256" key="1">
    <source>
        <dbReference type="SAM" id="MobiDB-lite"/>
    </source>
</evidence>
<proteinExistence type="predicted"/>
<dbReference type="EMBL" id="BLLG01000004">
    <property type="protein sequence ID" value="GFH35721.1"/>
    <property type="molecule type" value="Genomic_DNA"/>
</dbReference>
<name>A0A6A0ATS2_9ACTN</name>
<feature type="region of interest" description="Disordered" evidence="1">
    <location>
        <begin position="1"/>
        <end position="32"/>
    </location>
</feature>
<keyword evidence="3" id="KW-1185">Reference proteome</keyword>
<comment type="caution">
    <text evidence="2">The sequence shown here is derived from an EMBL/GenBank/DDBJ whole genome shotgun (WGS) entry which is preliminary data.</text>
</comment>
<organism evidence="2 3">
    <name type="scientific">Streptomyces pacificus</name>
    <dbReference type="NCBI Taxonomy" id="2705029"/>
    <lineage>
        <taxon>Bacteria</taxon>
        <taxon>Bacillati</taxon>
        <taxon>Actinomycetota</taxon>
        <taxon>Actinomycetes</taxon>
        <taxon>Kitasatosporales</taxon>
        <taxon>Streptomycetaceae</taxon>
        <taxon>Streptomyces</taxon>
    </lineage>
</organism>
<reference evidence="2 3" key="1">
    <citation type="submission" date="2020-02" db="EMBL/GenBank/DDBJ databases">
        <title>Whole Genome Shotgun Sequence of Streptomyces sp. strain CWH03.</title>
        <authorList>
            <person name="Dohra H."/>
            <person name="Kodani S."/>
            <person name="Yamamura H."/>
        </authorList>
    </citation>
    <scope>NUCLEOTIDE SEQUENCE [LARGE SCALE GENOMIC DNA]</scope>
    <source>
        <strain evidence="2 3">CWH03</strain>
    </source>
</reference>
<dbReference type="Proteomes" id="UP000484988">
    <property type="component" value="Unassembled WGS sequence"/>
</dbReference>